<comment type="caution">
    <text evidence="1">The sequence shown here is derived from an EMBL/GenBank/DDBJ whole genome shotgun (WGS) entry which is preliminary data.</text>
</comment>
<evidence type="ECO:0000313" key="1">
    <source>
        <dbReference type="EMBL" id="KAL0015067.1"/>
    </source>
</evidence>
<organism evidence="1 2">
    <name type="scientific">Lithocarpus litseifolius</name>
    <dbReference type="NCBI Taxonomy" id="425828"/>
    <lineage>
        <taxon>Eukaryota</taxon>
        <taxon>Viridiplantae</taxon>
        <taxon>Streptophyta</taxon>
        <taxon>Embryophyta</taxon>
        <taxon>Tracheophyta</taxon>
        <taxon>Spermatophyta</taxon>
        <taxon>Magnoliopsida</taxon>
        <taxon>eudicotyledons</taxon>
        <taxon>Gunneridae</taxon>
        <taxon>Pentapetalae</taxon>
        <taxon>rosids</taxon>
        <taxon>fabids</taxon>
        <taxon>Fagales</taxon>
        <taxon>Fagaceae</taxon>
        <taxon>Lithocarpus</taxon>
    </lineage>
</organism>
<proteinExistence type="predicted"/>
<protein>
    <submittedName>
        <fullName evidence="1">Uncharacterized protein</fullName>
    </submittedName>
</protein>
<dbReference type="Proteomes" id="UP001459277">
    <property type="component" value="Unassembled WGS sequence"/>
</dbReference>
<gene>
    <name evidence="1" type="ORF">SO802_002136</name>
</gene>
<evidence type="ECO:0000313" key="2">
    <source>
        <dbReference type="Proteomes" id="UP001459277"/>
    </source>
</evidence>
<sequence length="87" mass="10383">MVLTWRRFKSERKEKFVAVWMNVPQHSSVLILGEFNQSPSLTEGRMKECSSKEMMMGVIMQWDTLMLKRGSSKERMRRSEWNLREVA</sequence>
<reference evidence="1 2" key="1">
    <citation type="submission" date="2024-01" db="EMBL/GenBank/DDBJ databases">
        <title>A telomere-to-telomere, gap-free genome of sweet tea (Lithocarpus litseifolius).</title>
        <authorList>
            <person name="Zhou J."/>
        </authorList>
    </citation>
    <scope>NUCLEOTIDE SEQUENCE [LARGE SCALE GENOMIC DNA]</scope>
    <source>
        <strain evidence="1">Zhou-2022a</strain>
        <tissue evidence="1">Leaf</tissue>
    </source>
</reference>
<accession>A0AAW2DWB8</accession>
<dbReference type="EMBL" id="JAZDWU010000001">
    <property type="protein sequence ID" value="KAL0015067.1"/>
    <property type="molecule type" value="Genomic_DNA"/>
</dbReference>
<name>A0AAW2DWB8_9ROSI</name>
<keyword evidence="2" id="KW-1185">Reference proteome</keyword>
<dbReference type="AlphaFoldDB" id="A0AAW2DWB8"/>